<evidence type="ECO:0000256" key="20">
    <source>
        <dbReference type="ARBA" id="ARBA00023268"/>
    </source>
</evidence>
<evidence type="ECO:0000256" key="7">
    <source>
        <dbReference type="ARBA" id="ARBA00005051"/>
    </source>
</evidence>
<dbReference type="UniPathway" id="UPA00077">
    <property type="reaction ID" value="UER00155"/>
</dbReference>
<dbReference type="InterPro" id="IPR000550">
    <property type="entry name" value="Hppk"/>
</dbReference>
<dbReference type="GO" id="GO:0046654">
    <property type="term" value="P:tetrahydrofolate biosynthetic process"/>
    <property type="evidence" value="ECO:0007669"/>
    <property type="project" value="UniProtKB-UniPathway"/>
</dbReference>
<dbReference type="InterPro" id="IPR006157">
    <property type="entry name" value="FolB_dom"/>
</dbReference>
<dbReference type="Gene3D" id="3.30.1130.10">
    <property type="match status" value="2"/>
</dbReference>
<protein>
    <recommendedName>
        <fullName evidence="23">Folic acid synthesis protein FOL1</fullName>
        <ecNumber evidence="10">2.5.1.15</ecNumber>
        <ecNumber evidence="12">2.7.6.3</ecNumber>
        <ecNumber evidence="11">4.1.2.25</ecNumber>
    </recommendedName>
    <alternativeName>
        <fullName evidence="24">Folic acid synthesis protein fol1</fullName>
    </alternativeName>
</protein>
<gene>
    <name evidence="26" type="ORF">E3P99_00240</name>
</gene>
<dbReference type="Gene3D" id="3.20.20.20">
    <property type="entry name" value="Dihydropteroate synthase-like"/>
    <property type="match status" value="1"/>
</dbReference>
<dbReference type="SUPFAM" id="SSF55620">
    <property type="entry name" value="Tetrahydrobiopterin biosynthesis enzymes-like"/>
    <property type="match status" value="2"/>
</dbReference>
<sequence length="698" mass="75460">MRNTLYLLMRDVISVNRLKVAGRVGYDRFRNAAAEPLLLDVLCRTNVQRELEKSINYASLTDTINAVSQRSFGSLDSFASAISAAALSYHGVEALNLRVTKEKGLLKGTLHYQGEYSSSGECISNFHISGIDVDTIIGIHPWERQFKQKVVMDVIIPGAEYSSVTIDKLIQFLEQSSYEVLEDLVLDAARLAVVDLKHSTVTIKAAKPSALTFADSASVEVTRSASDFESTVGSSESISISDNATTVVLSLGSNLGNKKHNIQSALEQLEKRGVGKVVDTSQLYETAAMYVQDQPSFLNGACKITTTHSPHELLSAIKAIEKDLGRDLNGQVKGPRPIDMDILLYGDQVVKSDTLNIPHVSISERAFVLRPLCDIIPSHIPPTHSLTPTQALQRLDDPSLKLVLPVGDRLIPLREKRWVMGILNCTPDSFSDGGRSYSPDDAYANAVRMIDDGVDIIDVGGMSTRPNAPDVPAEEEVARVTPVIKRLRQSHPSVIISVDTFKASVAQAAVEAGADIVNDVSGGTADAAMFDTVAKLGVPYILMHMRGDSSTMTSLTEYDGGVVEGVQRETQRRVAAAIESGIRRWNLIIDPGLGFAKDLDGNLELLRHLNEFGGRVPSEDTSSQLLTAQPLLNLSRLPLLVGHSRKAFIGKITDVAVAKDRVAGTAATTIAAFAGGADIVRVHDVKESVDVAKMARAM</sequence>
<keyword evidence="17" id="KW-0067">ATP-binding</keyword>
<keyword evidence="14" id="KW-0479">Metal-binding</keyword>
<dbReference type="OrthoDB" id="615426at2759"/>
<dbReference type="NCBIfam" id="TIGR01498">
    <property type="entry name" value="folK"/>
    <property type="match status" value="1"/>
</dbReference>
<dbReference type="Pfam" id="PF00809">
    <property type="entry name" value="Pterin_bind"/>
    <property type="match status" value="1"/>
</dbReference>
<dbReference type="GO" id="GO:0003848">
    <property type="term" value="F:2-amino-4-hydroxy-6-hydroxymethyldihydropteridine diphosphokinase activity"/>
    <property type="evidence" value="ECO:0007669"/>
    <property type="project" value="UniProtKB-EC"/>
</dbReference>
<evidence type="ECO:0000256" key="16">
    <source>
        <dbReference type="ARBA" id="ARBA00022777"/>
    </source>
</evidence>
<evidence type="ECO:0000259" key="25">
    <source>
        <dbReference type="PROSITE" id="PS50972"/>
    </source>
</evidence>
<comment type="catalytic activity">
    <reaction evidence="2">
        <text>6-hydroxymethyl-7,8-dihydropterin + ATP = (7,8-dihydropterin-6-yl)methyl diphosphate + AMP + H(+)</text>
        <dbReference type="Rhea" id="RHEA:11412"/>
        <dbReference type="ChEBI" id="CHEBI:15378"/>
        <dbReference type="ChEBI" id="CHEBI:30616"/>
        <dbReference type="ChEBI" id="CHEBI:44841"/>
        <dbReference type="ChEBI" id="CHEBI:72950"/>
        <dbReference type="ChEBI" id="CHEBI:456215"/>
        <dbReference type="EC" id="2.7.6.3"/>
    </reaction>
</comment>
<comment type="function">
    <text evidence="21">Catalyzes three sequential steps of tetrahydrofolate biosynthesis.</text>
</comment>
<dbReference type="PROSITE" id="PS50972">
    <property type="entry name" value="PTERIN_BINDING"/>
    <property type="match status" value="1"/>
</dbReference>
<keyword evidence="27" id="KW-1185">Reference proteome</keyword>
<dbReference type="EC" id="4.1.2.25" evidence="11"/>
<evidence type="ECO:0000256" key="6">
    <source>
        <dbReference type="ARBA" id="ARBA00005013"/>
    </source>
</evidence>
<feature type="domain" description="Pterin-binding" evidence="25">
    <location>
        <begin position="417"/>
        <end position="693"/>
    </location>
</feature>
<dbReference type="GO" id="GO:0016301">
    <property type="term" value="F:kinase activity"/>
    <property type="evidence" value="ECO:0007669"/>
    <property type="project" value="UniProtKB-KW"/>
</dbReference>
<comment type="similarity">
    <text evidence="9">In the C-terminal section; belongs to the DHPS family.</text>
</comment>
<comment type="cofactor">
    <cofactor evidence="4">
        <name>Mg(2+)</name>
        <dbReference type="ChEBI" id="CHEBI:18420"/>
    </cofactor>
</comment>
<evidence type="ECO:0000256" key="3">
    <source>
        <dbReference type="ARBA" id="ARBA00001353"/>
    </source>
</evidence>
<evidence type="ECO:0000313" key="27">
    <source>
        <dbReference type="Proteomes" id="UP000310189"/>
    </source>
</evidence>
<evidence type="ECO:0000256" key="10">
    <source>
        <dbReference type="ARBA" id="ARBA00012458"/>
    </source>
</evidence>
<evidence type="ECO:0000256" key="12">
    <source>
        <dbReference type="ARBA" id="ARBA00013253"/>
    </source>
</evidence>
<evidence type="ECO:0000256" key="14">
    <source>
        <dbReference type="ARBA" id="ARBA00022723"/>
    </source>
</evidence>
<dbReference type="EMBL" id="SPNW01000003">
    <property type="protein sequence ID" value="TIA93156.1"/>
    <property type="molecule type" value="Genomic_DNA"/>
</dbReference>
<dbReference type="FunFam" id="3.20.20.20:FF:000006">
    <property type="entry name" value="Dihydropteroate synthase"/>
    <property type="match status" value="1"/>
</dbReference>
<dbReference type="PANTHER" id="PTHR20941:SF1">
    <property type="entry name" value="FOLIC ACID SYNTHESIS PROTEIN FOL1"/>
    <property type="match status" value="1"/>
</dbReference>
<evidence type="ECO:0000256" key="4">
    <source>
        <dbReference type="ARBA" id="ARBA00001946"/>
    </source>
</evidence>
<keyword evidence="18" id="KW-0460">Magnesium</keyword>
<evidence type="ECO:0000256" key="2">
    <source>
        <dbReference type="ARBA" id="ARBA00000198"/>
    </source>
</evidence>
<dbReference type="GO" id="GO:0004150">
    <property type="term" value="F:dihydroneopterin aldolase activity"/>
    <property type="evidence" value="ECO:0007669"/>
    <property type="project" value="UniProtKB-EC"/>
</dbReference>
<evidence type="ECO:0000256" key="22">
    <source>
        <dbReference type="ARBA" id="ARBA00061548"/>
    </source>
</evidence>
<organism evidence="26 27">
    <name type="scientific">Wallemia hederae</name>
    <dbReference type="NCBI Taxonomy" id="1540922"/>
    <lineage>
        <taxon>Eukaryota</taxon>
        <taxon>Fungi</taxon>
        <taxon>Dikarya</taxon>
        <taxon>Basidiomycota</taxon>
        <taxon>Wallemiomycotina</taxon>
        <taxon>Wallemiomycetes</taxon>
        <taxon>Wallemiales</taxon>
        <taxon>Wallemiaceae</taxon>
        <taxon>Wallemia</taxon>
    </lineage>
</organism>
<dbReference type="GO" id="GO:0046872">
    <property type="term" value="F:metal ion binding"/>
    <property type="evidence" value="ECO:0007669"/>
    <property type="project" value="UniProtKB-KW"/>
</dbReference>
<dbReference type="GO" id="GO:0005524">
    <property type="term" value="F:ATP binding"/>
    <property type="evidence" value="ECO:0007669"/>
    <property type="project" value="UniProtKB-KW"/>
</dbReference>
<dbReference type="Gene3D" id="3.30.70.560">
    <property type="entry name" value="7,8-Dihydro-6-hydroxymethylpterin-pyrophosphokinase HPPK"/>
    <property type="match status" value="1"/>
</dbReference>
<evidence type="ECO:0000256" key="17">
    <source>
        <dbReference type="ARBA" id="ARBA00022840"/>
    </source>
</evidence>
<proteinExistence type="inferred from homology"/>
<comment type="catalytic activity">
    <reaction evidence="1">
        <text>(7,8-dihydropterin-6-yl)methyl diphosphate + 4-aminobenzoate = 7,8-dihydropteroate + diphosphate</text>
        <dbReference type="Rhea" id="RHEA:19949"/>
        <dbReference type="ChEBI" id="CHEBI:17836"/>
        <dbReference type="ChEBI" id="CHEBI:17839"/>
        <dbReference type="ChEBI" id="CHEBI:33019"/>
        <dbReference type="ChEBI" id="CHEBI:72950"/>
        <dbReference type="EC" id="2.5.1.15"/>
    </reaction>
</comment>
<reference evidence="26 27" key="1">
    <citation type="submission" date="2019-03" db="EMBL/GenBank/DDBJ databases">
        <title>Sequencing 23 genomes of Wallemia ichthyophaga.</title>
        <authorList>
            <person name="Gostincar C."/>
        </authorList>
    </citation>
    <scope>NUCLEOTIDE SEQUENCE [LARGE SCALE GENOMIC DNA]</scope>
    <source>
        <strain evidence="26 27">EXF-5753</strain>
    </source>
</reference>
<comment type="pathway">
    <text evidence="5">Cofactor biosynthesis; tetrahydrofolate biosynthesis; 7,8-dihydrofolate from 2-amino-4-hydroxy-6-hydroxymethyl-7,8-dihydropteridine diphosphate and 4-aminobenzoate: step 1/2.</text>
</comment>
<keyword evidence="16" id="KW-0418">Kinase</keyword>
<evidence type="ECO:0000256" key="23">
    <source>
        <dbReference type="ARBA" id="ARBA00067568"/>
    </source>
</evidence>
<dbReference type="EC" id="2.5.1.15" evidence="10"/>
<dbReference type="InterPro" id="IPR043133">
    <property type="entry name" value="GTP-CH-I_C/QueF"/>
</dbReference>
<dbReference type="PROSITE" id="PS00792">
    <property type="entry name" value="DHPS_1"/>
    <property type="match status" value="1"/>
</dbReference>
<dbReference type="SMART" id="SM00905">
    <property type="entry name" value="FolB"/>
    <property type="match status" value="2"/>
</dbReference>
<comment type="catalytic activity">
    <reaction evidence="3">
        <text>7,8-dihydroneopterin = 6-hydroxymethyl-7,8-dihydropterin + glycolaldehyde</text>
        <dbReference type="Rhea" id="RHEA:10540"/>
        <dbReference type="ChEBI" id="CHEBI:17001"/>
        <dbReference type="ChEBI" id="CHEBI:17071"/>
        <dbReference type="ChEBI" id="CHEBI:44841"/>
        <dbReference type="EC" id="4.1.2.25"/>
    </reaction>
</comment>
<keyword evidence="20" id="KW-0511">Multifunctional enzyme</keyword>
<dbReference type="InterPro" id="IPR000489">
    <property type="entry name" value="Pterin-binding_dom"/>
</dbReference>
<evidence type="ECO:0000256" key="19">
    <source>
        <dbReference type="ARBA" id="ARBA00022909"/>
    </source>
</evidence>
<dbReference type="NCBIfam" id="TIGR01496">
    <property type="entry name" value="DHPS"/>
    <property type="match status" value="1"/>
</dbReference>
<dbReference type="GO" id="GO:0004156">
    <property type="term" value="F:dihydropteroate synthase activity"/>
    <property type="evidence" value="ECO:0007669"/>
    <property type="project" value="UniProtKB-EC"/>
</dbReference>
<dbReference type="Pfam" id="PF02152">
    <property type="entry name" value="FolB"/>
    <property type="match status" value="2"/>
</dbReference>
<evidence type="ECO:0000256" key="5">
    <source>
        <dbReference type="ARBA" id="ARBA00004763"/>
    </source>
</evidence>
<evidence type="ECO:0000256" key="9">
    <source>
        <dbReference type="ARBA" id="ARBA00009951"/>
    </source>
</evidence>
<evidence type="ECO:0000256" key="21">
    <source>
        <dbReference type="ARBA" id="ARBA00058009"/>
    </source>
</evidence>
<dbReference type="InterPro" id="IPR035907">
    <property type="entry name" value="Hppk_sf"/>
</dbReference>
<evidence type="ECO:0000256" key="24">
    <source>
        <dbReference type="ARBA" id="ARBA00068111"/>
    </source>
</evidence>
<dbReference type="Proteomes" id="UP000310189">
    <property type="component" value="Unassembled WGS sequence"/>
</dbReference>
<dbReference type="SUPFAM" id="SSF55083">
    <property type="entry name" value="6-hydroxymethyl-7,8-dihydropterin pyrophosphokinase, HPPK"/>
    <property type="match status" value="1"/>
</dbReference>
<comment type="caution">
    <text evidence="26">The sequence shown here is derived from an EMBL/GenBank/DDBJ whole genome shotgun (WGS) entry which is preliminary data.</text>
</comment>
<name>A0A4T0G1D1_9BASI</name>
<evidence type="ECO:0000256" key="18">
    <source>
        <dbReference type="ARBA" id="ARBA00022842"/>
    </source>
</evidence>
<evidence type="ECO:0000256" key="11">
    <source>
        <dbReference type="ARBA" id="ARBA00013043"/>
    </source>
</evidence>
<dbReference type="InterPro" id="IPR011005">
    <property type="entry name" value="Dihydropteroate_synth-like_sf"/>
</dbReference>
<comment type="pathway">
    <text evidence="6">Cofactor biosynthesis; tetrahydrofolate biosynthesis; 2-amino-4-hydroxy-6-hydroxymethyl-7,8-dihydropteridine diphosphate from 7,8-dihydroneopterin triphosphate: step 3/4.</text>
</comment>
<dbReference type="PROSITE" id="PS00793">
    <property type="entry name" value="DHPS_2"/>
    <property type="match status" value="1"/>
</dbReference>
<evidence type="ECO:0000256" key="8">
    <source>
        <dbReference type="ARBA" id="ARBA00009640"/>
    </source>
</evidence>
<keyword evidence="13" id="KW-0808">Transferase</keyword>
<dbReference type="GO" id="GO:0046656">
    <property type="term" value="P:folic acid biosynthetic process"/>
    <property type="evidence" value="ECO:0007669"/>
    <property type="project" value="UniProtKB-KW"/>
</dbReference>
<evidence type="ECO:0000256" key="15">
    <source>
        <dbReference type="ARBA" id="ARBA00022741"/>
    </source>
</evidence>
<dbReference type="SUPFAM" id="SSF51717">
    <property type="entry name" value="Dihydropteroate synthetase-like"/>
    <property type="match status" value="1"/>
</dbReference>
<dbReference type="CDD" id="cd00739">
    <property type="entry name" value="DHPS"/>
    <property type="match status" value="1"/>
</dbReference>
<comment type="pathway">
    <text evidence="7">Cofactor biosynthesis; tetrahydrofolate biosynthesis; 2-amino-4-hydroxy-6-hydroxymethyl-7,8-dihydropteridine diphosphate from 7,8-dihydroneopterin triphosphate: step 4/4.</text>
</comment>
<evidence type="ECO:0000256" key="1">
    <source>
        <dbReference type="ARBA" id="ARBA00000012"/>
    </source>
</evidence>
<dbReference type="InterPro" id="IPR006390">
    <property type="entry name" value="DHP_synth_dom"/>
</dbReference>
<keyword evidence="19" id="KW-0289">Folate biosynthesis</keyword>
<comment type="similarity">
    <text evidence="22">In the central section; belongs to the HPPK family.</text>
</comment>
<dbReference type="InterPro" id="IPR045031">
    <property type="entry name" value="DHP_synth-like"/>
</dbReference>
<comment type="similarity">
    <text evidence="8">In the N-terminal section; belongs to the DHNA family.</text>
</comment>
<dbReference type="CDD" id="cd00483">
    <property type="entry name" value="HPPK"/>
    <property type="match status" value="1"/>
</dbReference>
<keyword evidence="15" id="KW-0547">Nucleotide-binding</keyword>
<dbReference type="PANTHER" id="PTHR20941">
    <property type="entry name" value="FOLATE SYNTHESIS PROTEINS"/>
    <property type="match status" value="1"/>
</dbReference>
<accession>A0A4T0G1D1</accession>
<dbReference type="Pfam" id="PF01288">
    <property type="entry name" value="HPPK"/>
    <property type="match status" value="1"/>
</dbReference>
<evidence type="ECO:0000256" key="13">
    <source>
        <dbReference type="ARBA" id="ARBA00022679"/>
    </source>
</evidence>
<dbReference type="GO" id="GO:0005740">
    <property type="term" value="C:mitochondrial envelope"/>
    <property type="evidence" value="ECO:0007669"/>
    <property type="project" value="TreeGrafter"/>
</dbReference>
<dbReference type="EC" id="2.7.6.3" evidence="12"/>
<evidence type="ECO:0000313" key="26">
    <source>
        <dbReference type="EMBL" id="TIA93156.1"/>
    </source>
</evidence>
<dbReference type="AlphaFoldDB" id="A0A4T0G1D1"/>